<reference evidence="5 6" key="1">
    <citation type="submission" date="2018-07" db="EMBL/GenBank/DDBJ databases">
        <title>Rhodosalinus sp. strain E84T genomic sequence and assembly.</title>
        <authorList>
            <person name="Liu Z.-W."/>
            <person name="Lu D.-C."/>
        </authorList>
    </citation>
    <scope>NUCLEOTIDE SEQUENCE [LARGE SCALE GENOMIC DNA]</scope>
    <source>
        <strain evidence="5 6">E84</strain>
    </source>
</reference>
<dbReference type="GO" id="GO:0015920">
    <property type="term" value="P:lipopolysaccharide transport"/>
    <property type="evidence" value="ECO:0007669"/>
    <property type="project" value="InterPro"/>
</dbReference>
<dbReference type="GO" id="GO:0009279">
    <property type="term" value="C:cell outer membrane"/>
    <property type="evidence" value="ECO:0007669"/>
    <property type="project" value="TreeGrafter"/>
</dbReference>
<dbReference type="NCBIfam" id="TIGR03002">
    <property type="entry name" value="outer_YhbN_LptA"/>
    <property type="match status" value="1"/>
</dbReference>
<proteinExistence type="predicted"/>
<name>A0A365U3T8_9RHOB</name>
<dbReference type="InterPro" id="IPR052037">
    <property type="entry name" value="LPS_export_LptA"/>
</dbReference>
<dbReference type="RefSeq" id="WP_113290925.1">
    <property type="nucleotide sequence ID" value="NZ_QNTQ01000030.1"/>
</dbReference>
<dbReference type="PANTHER" id="PTHR36504:SF1">
    <property type="entry name" value="LIPOPOLYSACCHARIDE EXPORT SYSTEM PROTEIN LPTA"/>
    <property type="match status" value="1"/>
</dbReference>
<keyword evidence="6" id="KW-1185">Reference proteome</keyword>
<dbReference type="GO" id="GO:0017089">
    <property type="term" value="F:glycolipid transfer activity"/>
    <property type="evidence" value="ECO:0007669"/>
    <property type="project" value="TreeGrafter"/>
</dbReference>
<dbReference type="InterPro" id="IPR005653">
    <property type="entry name" value="OstA-like_N"/>
</dbReference>
<protein>
    <submittedName>
        <fullName evidence="5">Lipopolysaccharide transport periplasmic protein LptA</fullName>
    </submittedName>
</protein>
<keyword evidence="3" id="KW-0574">Periplasm</keyword>
<dbReference type="OrthoDB" id="9811926at2"/>
<evidence type="ECO:0000259" key="4">
    <source>
        <dbReference type="Pfam" id="PF03968"/>
    </source>
</evidence>
<dbReference type="Pfam" id="PF03968">
    <property type="entry name" value="LptD_N"/>
    <property type="match status" value="1"/>
</dbReference>
<dbReference type="InterPro" id="IPR014340">
    <property type="entry name" value="LptA"/>
</dbReference>
<sequence>MGFGDGGTDADAPVEVTADQLSVDQESGIAVFTGDVMIVQGAMRLTAPEVQVFYGEQGDTIQRLEARGGVLLVNGEDAAEAQRADYDVESGRIVMLGEVLLSQGRATVAAERMEVTLETGQAELTGRVRTVLQPENGE</sequence>
<gene>
    <name evidence="5" type="primary">lptA</name>
    <name evidence="5" type="ORF">DRV85_18345</name>
</gene>
<comment type="caution">
    <text evidence="5">The sequence shown here is derived from an EMBL/GenBank/DDBJ whole genome shotgun (WGS) entry which is preliminary data.</text>
</comment>
<dbReference type="GO" id="GO:0030288">
    <property type="term" value="C:outer membrane-bounded periplasmic space"/>
    <property type="evidence" value="ECO:0007669"/>
    <property type="project" value="TreeGrafter"/>
</dbReference>
<dbReference type="GO" id="GO:0001530">
    <property type="term" value="F:lipopolysaccharide binding"/>
    <property type="evidence" value="ECO:0007669"/>
    <property type="project" value="InterPro"/>
</dbReference>
<evidence type="ECO:0000256" key="2">
    <source>
        <dbReference type="ARBA" id="ARBA00022729"/>
    </source>
</evidence>
<evidence type="ECO:0000256" key="1">
    <source>
        <dbReference type="ARBA" id="ARBA00022448"/>
    </source>
</evidence>
<dbReference type="Gene3D" id="2.60.450.10">
    <property type="entry name" value="Lipopolysaccharide (LPS) transport protein A like domain"/>
    <property type="match status" value="1"/>
</dbReference>
<dbReference type="AlphaFoldDB" id="A0A365U3T8"/>
<dbReference type="EMBL" id="QNTQ01000030">
    <property type="protein sequence ID" value="RBI82686.1"/>
    <property type="molecule type" value="Genomic_DNA"/>
</dbReference>
<accession>A0A365U3T8</accession>
<evidence type="ECO:0000313" key="6">
    <source>
        <dbReference type="Proteomes" id="UP000253370"/>
    </source>
</evidence>
<feature type="domain" description="Organic solvent tolerance-like N-terminal" evidence="4">
    <location>
        <begin position="15"/>
        <end position="120"/>
    </location>
</feature>
<keyword evidence="1" id="KW-0813">Transport</keyword>
<evidence type="ECO:0000256" key="3">
    <source>
        <dbReference type="ARBA" id="ARBA00022764"/>
    </source>
</evidence>
<evidence type="ECO:0000313" key="5">
    <source>
        <dbReference type="EMBL" id="RBI82686.1"/>
    </source>
</evidence>
<dbReference type="Proteomes" id="UP000253370">
    <property type="component" value="Unassembled WGS sequence"/>
</dbReference>
<keyword evidence="2" id="KW-0732">Signal</keyword>
<organism evidence="5 6">
    <name type="scientific">Rhodosalinus halophilus</name>
    <dbReference type="NCBI Taxonomy" id="2259333"/>
    <lineage>
        <taxon>Bacteria</taxon>
        <taxon>Pseudomonadati</taxon>
        <taxon>Pseudomonadota</taxon>
        <taxon>Alphaproteobacteria</taxon>
        <taxon>Rhodobacterales</taxon>
        <taxon>Paracoccaceae</taxon>
        <taxon>Rhodosalinus</taxon>
    </lineage>
</organism>
<dbReference type="PANTHER" id="PTHR36504">
    <property type="entry name" value="LIPOPOLYSACCHARIDE EXPORT SYSTEM PROTEIN LPTA"/>
    <property type="match status" value="1"/>
</dbReference>